<dbReference type="STRING" id="338966.Ppro_1930"/>
<dbReference type="GO" id="GO:0008168">
    <property type="term" value="F:methyltransferase activity"/>
    <property type="evidence" value="ECO:0007669"/>
    <property type="project" value="UniProtKB-KW"/>
</dbReference>
<reference evidence="3 4" key="1">
    <citation type="submission" date="2006-10" db="EMBL/GenBank/DDBJ databases">
        <title>Complete sequence of chromosome of Pelobacter propionicus DSM 2379.</title>
        <authorList>
            <consortium name="US DOE Joint Genome Institute"/>
            <person name="Copeland A."/>
            <person name="Lucas S."/>
            <person name="Lapidus A."/>
            <person name="Barry K."/>
            <person name="Detter J.C."/>
            <person name="Glavina del Rio T."/>
            <person name="Hammon N."/>
            <person name="Israni S."/>
            <person name="Dalin E."/>
            <person name="Tice H."/>
            <person name="Pitluck S."/>
            <person name="Saunders E."/>
            <person name="Brettin T."/>
            <person name="Bruce D."/>
            <person name="Han C."/>
            <person name="Tapia R."/>
            <person name="Schmutz J."/>
            <person name="Larimer F."/>
            <person name="Land M."/>
            <person name="Hauser L."/>
            <person name="Kyrpides N."/>
            <person name="Kim E."/>
            <person name="Lovley D."/>
            <person name="Richardson P."/>
        </authorList>
    </citation>
    <scope>NUCLEOTIDE SEQUENCE [LARGE SCALE GENOMIC DNA]</scope>
    <source>
        <strain evidence="4">DSM 2379 / NBRC 103807 / OttBd1</strain>
    </source>
</reference>
<gene>
    <name evidence="3" type="ordered locus">Ppro_1930</name>
</gene>
<evidence type="ECO:0000256" key="1">
    <source>
        <dbReference type="SAM" id="MobiDB-lite"/>
    </source>
</evidence>
<evidence type="ECO:0000313" key="4">
    <source>
        <dbReference type="Proteomes" id="UP000006732"/>
    </source>
</evidence>
<dbReference type="EMBL" id="CP000482">
    <property type="protein sequence ID" value="ABK99539.1"/>
    <property type="molecule type" value="Genomic_DNA"/>
</dbReference>
<organism evidence="3 4">
    <name type="scientific">Pelobacter propionicus (strain DSM 2379 / NBRC 103807 / OttBd1)</name>
    <dbReference type="NCBI Taxonomy" id="338966"/>
    <lineage>
        <taxon>Bacteria</taxon>
        <taxon>Pseudomonadati</taxon>
        <taxon>Thermodesulfobacteriota</taxon>
        <taxon>Desulfuromonadia</taxon>
        <taxon>Desulfuromonadales</taxon>
        <taxon>Desulfuromonadaceae</taxon>
        <taxon>Pelobacter</taxon>
    </lineage>
</organism>
<proteinExistence type="predicted"/>
<feature type="compositionally biased region" description="Basic and acidic residues" evidence="1">
    <location>
        <begin position="1"/>
        <end position="10"/>
    </location>
</feature>
<dbReference type="Pfam" id="PF18978">
    <property type="entry name" value="DUF5714"/>
    <property type="match status" value="1"/>
</dbReference>
<dbReference type="eggNOG" id="COG2226">
    <property type="taxonomic scope" value="Bacteria"/>
</dbReference>
<evidence type="ECO:0000313" key="3">
    <source>
        <dbReference type="EMBL" id="ABK99539.1"/>
    </source>
</evidence>
<dbReference type="Proteomes" id="UP000006732">
    <property type="component" value="Chromosome"/>
</dbReference>
<dbReference type="InterPro" id="IPR043768">
    <property type="entry name" value="DUF5714"/>
</dbReference>
<dbReference type="KEGG" id="ppd:Ppro_1930"/>
<feature type="domain" description="DUF5714" evidence="2">
    <location>
        <begin position="96"/>
        <end position="271"/>
    </location>
</feature>
<keyword evidence="3" id="KW-0808">Transferase</keyword>
<keyword evidence="3" id="KW-0489">Methyltransferase</keyword>
<keyword evidence="4" id="KW-1185">Reference proteome</keyword>
<dbReference type="AlphaFoldDB" id="A1AQB9"/>
<dbReference type="GO" id="GO:0032259">
    <property type="term" value="P:methylation"/>
    <property type="evidence" value="ECO:0007669"/>
    <property type="project" value="UniProtKB-KW"/>
</dbReference>
<protein>
    <submittedName>
        <fullName evidence="3">SAM-dependent methyltransferase</fullName>
    </submittedName>
</protein>
<dbReference type="HOGENOM" id="CLU_093149_0_0_7"/>
<sequence>MGLKSNEKNRTTIPRPGSTAVHPGQRSNREHSGRNAIIAMEYRSGCLVCGNELYYSVVPTRETCFYCGATAETNMRCAKGHFICDFCHNGSANDLIERFCCSTDSTAPLSLALTLMGSPLVKMHGPEHHFLVPAVLLACFYNQTAAGGDLATEKIHQARGRSDDVKGGFCGFCGACGAGIGTGIFISLITEATPLSDRERRLSNMLTAESLRVIAEKGGARCCKRESFWAIMTAVQFVRREFGIDLPEEPLPVCSFSALNKECLAERCAFFDGQGTAA</sequence>
<name>A1AQB9_PELPD</name>
<evidence type="ECO:0000259" key="2">
    <source>
        <dbReference type="Pfam" id="PF18978"/>
    </source>
</evidence>
<feature type="region of interest" description="Disordered" evidence="1">
    <location>
        <begin position="1"/>
        <end position="32"/>
    </location>
</feature>
<accession>A1AQB9</accession>